<keyword evidence="4 6" id="KW-1133">Transmembrane helix</keyword>
<evidence type="ECO:0000256" key="2">
    <source>
        <dbReference type="ARBA" id="ARBA00007375"/>
    </source>
</evidence>
<evidence type="ECO:0000256" key="5">
    <source>
        <dbReference type="ARBA" id="ARBA00023136"/>
    </source>
</evidence>
<feature type="transmembrane region" description="Helical" evidence="6">
    <location>
        <begin position="138"/>
        <end position="156"/>
    </location>
</feature>
<evidence type="ECO:0000256" key="1">
    <source>
        <dbReference type="ARBA" id="ARBA00004141"/>
    </source>
</evidence>
<comment type="subcellular location">
    <subcellularLocation>
        <location evidence="1">Membrane</location>
        <topology evidence="1">Multi-pass membrane protein</topology>
    </subcellularLocation>
</comment>
<dbReference type="PANTHER" id="PTHR31885:SF6">
    <property type="entry name" value="GH04784P"/>
    <property type="match status" value="1"/>
</dbReference>
<name>A0A511ZN44_9BACI</name>
<organism evidence="7 8">
    <name type="scientific">Oceanobacillus sojae</name>
    <dbReference type="NCBI Taxonomy" id="582851"/>
    <lineage>
        <taxon>Bacteria</taxon>
        <taxon>Bacillati</taxon>
        <taxon>Bacillota</taxon>
        <taxon>Bacilli</taxon>
        <taxon>Bacillales</taxon>
        <taxon>Bacillaceae</taxon>
        <taxon>Oceanobacillus</taxon>
    </lineage>
</organism>
<feature type="transmembrane region" description="Helical" evidence="6">
    <location>
        <begin position="5"/>
        <end position="23"/>
    </location>
</feature>
<dbReference type="STRING" id="582851.GCA_900162665_01686"/>
<reference evidence="7 8" key="1">
    <citation type="submission" date="2019-07" db="EMBL/GenBank/DDBJ databases">
        <title>Whole genome shotgun sequence of Oceanobacillus sojae NBRC 105379.</title>
        <authorList>
            <person name="Hosoyama A."/>
            <person name="Uohara A."/>
            <person name="Ohji S."/>
            <person name="Ichikawa N."/>
        </authorList>
    </citation>
    <scope>NUCLEOTIDE SEQUENCE [LARGE SCALE GENOMIC DNA]</scope>
    <source>
        <strain evidence="7 8">NBRC 105379</strain>
    </source>
</reference>
<feature type="transmembrane region" description="Helical" evidence="6">
    <location>
        <begin position="60"/>
        <end position="88"/>
    </location>
</feature>
<keyword evidence="5 6" id="KW-0472">Membrane</keyword>
<sequence length="220" mass="25031">MSNLMLYRLPILILTTGIVYIFISPSEPLAFSIFFKVIPMVLILIYAFEQSLPKRKTVHYWIIGGIIFCLIGDATLHWFLIGLTAFFVGHVFYTIGFLKEWRFSLPRFLSSIPLILFACWIGYQLISRLQTDGETTLIIPVIAYIGIITLMTFTAVMTGNRWAVLGSILFIISDSMLAWNMFISSFAAANEVIMLTYYSAQFLIAHSLFTIDSKHKGVAW</sequence>
<keyword evidence="8" id="KW-1185">Reference proteome</keyword>
<proteinExistence type="inferred from homology"/>
<dbReference type="InterPro" id="IPR012506">
    <property type="entry name" value="TMEM86B-like"/>
</dbReference>
<comment type="similarity">
    <text evidence="2">Belongs to the TMEM86 family.</text>
</comment>
<feature type="transmembrane region" description="Helical" evidence="6">
    <location>
        <begin position="29"/>
        <end position="48"/>
    </location>
</feature>
<evidence type="ECO:0000313" key="8">
    <source>
        <dbReference type="Proteomes" id="UP000321558"/>
    </source>
</evidence>
<accession>A0A511ZN44</accession>
<dbReference type="GO" id="GO:0016020">
    <property type="term" value="C:membrane"/>
    <property type="evidence" value="ECO:0007669"/>
    <property type="project" value="UniProtKB-SubCell"/>
</dbReference>
<dbReference type="AlphaFoldDB" id="A0A511ZN44"/>
<evidence type="ECO:0000256" key="6">
    <source>
        <dbReference type="SAM" id="Phobius"/>
    </source>
</evidence>
<dbReference type="PANTHER" id="PTHR31885">
    <property type="entry name" value="GH04784P"/>
    <property type="match status" value="1"/>
</dbReference>
<feature type="transmembrane region" description="Helical" evidence="6">
    <location>
        <begin position="108"/>
        <end position="126"/>
    </location>
</feature>
<evidence type="ECO:0000256" key="4">
    <source>
        <dbReference type="ARBA" id="ARBA00022989"/>
    </source>
</evidence>
<protein>
    <submittedName>
        <fullName evidence="7">Membrane protein</fullName>
    </submittedName>
</protein>
<dbReference type="GO" id="GO:0016787">
    <property type="term" value="F:hydrolase activity"/>
    <property type="evidence" value="ECO:0007669"/>
    <property type="project" value="TreeGrafter"/>
</dbReference>
<evidence type="ECO:0000256" key="3">
    <source>
        <dbReference type="ARBA" id="ARBA00022692"/>
    </source>
</evidence>
<comment type="caution">
    <text evidence="7">The sequence shown here is derived from an EMBL/GenBank/DDBJ whole genome shotgun (WGS) entry which is preliminary data.</text>
</comment>
<dbReference type="Pfam" id="PF07947">
    <property type="entry name" value="YhhN"/>
    <property type="match status" value="1"/>
</dbReference>
<dbReference type="Proteomes" id="UP000321558">
    <property type="component" value="Unassembled WGS sequence"/>
</dbReference>
<evidence type="ECO:0000313" key="7">
    <source>
        <dbReference type="EMBL" id="GEN88867.1"/>
    </source>
</evidence>
<dbReference type="EMBL" id="BJYM01000016">
    <property type="protein sequence ID" value="GEN88867.1"/>
    <property type="molecule type" value="Genomic_DNA"/>
</dbReference>
<gene>
    <name evidence="7" type="ORF">OSO01_36060</name>
</gene>
<keyword evidence="3 6" id="KW-0812">Transmembrane</keyword>
<feature type="transmembrane region" description="Helical" evidence="6">
    <location>
        <begin position="162"/>
        <end position="180"/>
    </location>
</feature>